<evidence type="ECO:0000256" key="8">
    <source>
        <dbReference type="ARBA" id="ARBA00023284"/>
    </source>
</evidence>
<comment type="miscellaneous">
    <text evidence="10">The active site is a redox-active disulfide bond.</text>
</comment>
<dbReference type="InterPro" id="IPR006258">
    <property type="entry name" value="Lipoamide_DH"/>
</dbReference>
<accession>A0ABS3AQ82</accession>
<sequence>MTKKYDIAIIGAGPAGYVAAIRAAQLGLKVCCIEKGSCLGGTCLNVGCIPSKTMLHATERYAFLKEEGADHGILCDGLHFDLAALVQRKNSVVKTLTQGIAGLFKKNGIDSIVGKATLLTTGMVEVEGQERVSAKQIVLATGSLPIPLPFLPFDEKVVLSSTGALSLKKIPKKMIVVGAGVIGLELGSVYKRIGTEVTVVEFLDRICPTLDMTMAKTLMQALKKQGMLFHFASKVVDGEVKKNKAVLRVEEKSGKKFALEADALLVAIGRKPYTNGLGLEKIGVELDQAGRVVVDENFRTTAPGVYAIGDLIDGPMLAHKGEEEGIAVVELIAGNNPHINYLTIPSVVYTYPEVAAVGLTEEEARERGIEVKVGSFPFKANSRARCTGEDTGQVKVIVEATNEVVVGMHIAGPMASEMIMEGVFAIGKKMTARELAHTCHPHPNFCEAVKEAALAVNKSAIHI</sequence>
<dbReference type="EMBL" id="JAFITR010000035">
    <property type="protein sequence ID" value="MBN4066880.1"/>
    <property type="molecule type" value="Genomic_DNA"/>
</dbReference>
<keyword evidence="4 10" id="KW-0274">FAD</keyword>
<keyword evidence="7" id="KW-1015">Disulfide bond</keyword>
<dbReference type="PROSITE" id="PS00076">
    <property type="entry name" value="PYRIDINE_REDOX_1"/>
    <property type="match status" value="1"/>
</dbReference>
<dbReference type="PRINTS" id="PR00368">
    <property type="entry name" value="FADPNR"/>
</dbReference>
<evidence type="ECO:0000259" key="11">
    <source>
        <dbReference type="Pfam" id="PF02852"/>
    </source>
</evidence>
<keyword evidence="8 10" id="KW-0676">Redox-active center</keyword>
<dbReference type="PANTHER" id="PTHR22912:SF151">
    <property type="entry name" value="DIHYDROLIPOYL DEHYDROGENASE, MITOCHONDRIAL"/>
    <property type="match status" value="1"/>
</dbReference>
<evidence type="ECO:0000256" key="6">
    <source>
        <dbReference type="ARBA" id="ARBA00023027"/>
    </source>
</evidence>
<dbReference type="InterPro" id="IPR050151">
    <property type="entry name" value="Class-I_Pyr_Nuc-Dis_Oxidored"/>
</dbReference>
<evidence type="ECO:0000256" key="4">
    <source>
        <dbReference type="ARBA" id="ARBA00022827"/>
    </source>
</evidence>
<comment type="catalytic activity">
    <reaction evidence="9 10">
        <text>N(6)-[(R)-dihydrolipoyl]-L-lysyl-[protein] + NAD(+) = N(6)-[(R)-lipoyl]-L-lysyl-[protein] + NADH + H(+)</text>
        <dbReference type="Rhea" id="RHEA:15045"/>
        <dbReference type="Rhea" id="RHEA-COMP:10474"/>
        <dbReference type="Rhea" id="RHEA-COMP:10475"/>
        <dbReference type="ChEBI" id="CHEBI:15378"/>
        <dbReference type="ChEBI" id="CHEBI:57540"/>
        <dbReference type="ChEBI" id="CHEBI:57945"/>
        <dbReference type="ChEBI" id="CHEBI:83099"/>
        <dbReference type="ChEBI" id="CHEBI:83100"/>
        <dbReference type="EC" id="1.8.1.4"/>
    </reaction>
</comment>
<dbReference type="InterPro" id="IPR016156">
    <property type="entry name" value="FAD/NAD-linked_Rdtase_dimer_sf"/>
</dbReference>
<dbReference type="SUPFAM" id="SSF51905">
    <property type="entry name" value="FAD/NAD(P)-binding domain"/>
    <property type="match status" value="1"/>
</dbReference>
<keyword evidence="3 10" id="KW-0285">Flavoprotein</keyword>
<evidence type="ECO:0000256" key="3">
    <source>
        <dbReference type="ARBA" id="ARBA00022630"/>
    </source>
</evidence>
<evidence type="ECO:0000256" key="7">
    <source>
        <dbReference type="ARBA" id="ARBA00023157"/>
    </source>
</evidence>
<reference evidence="13 14" key="1">
    <citation type="submission" date="2021-02" db="EMBL/GenBank/DDBJ databases">
        <title>Activity-based single-cell genomes from oceanic crustal fluid captures similar information to metagenomic and metatranscriptomic surveys with orders of magnitude less sampling.</title>
        <authorList>
            <person name="D'Angelo T.S."/>
            <person name="Orcutt B.N."/>
        </authorList>
    </citation>
    <scope>NUCLEOTIDE SEQUENCE [LARGE SCALE GENOMIC DNA]</scope>
    <source>
        <strain evidence="13">AH-315-G07</strain>
    </source>
</reference>
<feature type="domain" description="Pyridine nucleotide-disulphide oxidoreductase dimerisation" evidence="11">
    <location>
        <begin position="344"/>
        <end position="453"/>
    </location>
</feature>
<comment type="cofactor">
    <cofactor evidence="10">
        <name>FAD</name>
        <dbReference type="ChEBI" id="CHEBI:57692"/>
    </cofactor>
    <text evidence="10">Binds 1 FAD per subunit.</text>
</comment>
<dbReference type="NCBIfam" id="TIGR01350">
    <property type="entry name" value="lipoamide_DH"/>
    <property type="match status" value="1"/>
</dbReference>
<name>A0ABS3AQ82_9BACT</name>
<protein>
    <recommendedName>
        <fullName evidence="2 10">Dihydrolipoyl dehydrogenase</fullName>
        <ecNumber evidence="2 10">1.8.1.4</ecNumber>
    </recommendedName>
</protein>
<dbReference type="EC" id="1.8.1.4" evidence="2 10"/>
<dbReference type="SUPFAM" id="SSF55424">
    <property type="entry name" value="FAD/NAD-linked reductases, dimerisation (C-terminal) domain"/>
    <property type="match status" value="1"/>
</dbReference>
<dbReference type="Proteomes" id="UP000722121">
    <property type="component" value="Unassembled WGS sequence"/>
</dbReference>
<keyword evidence="6 10" id="KW-0520">NAD</keyword>
<proteinExistence type="inferred from homology"/>
<dbReference type="PRINTS" id="PR00411">
    <property type="entry name" value="PNDRDTASEI"/>
</dbReference>
<evidence type="ECO:0000256" key="2">
    <source>
        <dbReference type="ARBA" id="ARBA00012608"/>
    </source>
</evidence>
<keyword evidence="14" id="KW-1185">Reference proteome</keyword>
<evidence type="ECO:0000256" key="9">
    <source>
        <dbReference type="ARBA" id="ARBA00049187"/>
    </source>
</evidence>
<gene>
    <name evidence="13" type="primary">lpdA</name>
    <name evidence="13" type="ORF">JYU14_02230</name>
</gene>
<dbReference type="Pfam" id="PF02852">
    <property type="entry name" value="Pyr_redox_dim"/>
    <property type="match status" value="1"/>
</dbReference>
<evidence type="ECO:0000313" key="13">
    <source>
        <dbReference type="EMBL" id="MBN4066880.1"/>
    </source>
</evidence>
<dbReference type="InterPro" id="IPR023753">
    <property type="entry name" value="FAD/NAD-binding_dom"/>
</dbReference>
<dbReference type="InterPro" id="IPR012999">
    <property type="entry name" value="Pyr_OxRdtase_I_AS"/>
</dbReference>
<comment type="similarity">
    <text evidence="1 10">Belongs to the class-I pyridine nucleotide-disulfide oxidoreductase family.</text>
</comment>
<dbReference type="Pfam" id="PF07992">
    <property type="entry name" value="Pyr_redox_2"/>
    <property type="match status" value="1"/>
</dbReference>
<dbReference type="PANTHER" id="PTHR22912">
    <property type="entry name" value="DISULFIDE OXIDOREDUCTASE"/>
    <property type="match status" value="1"/>
</dbReference>
<feature type="domain" description="FAD/NAD(P)-binding" evidence="12">
    <location>
        <begin position="5"/>
        <end position="325"/>
    </location>
</feature>
<evidence type="ECO:0000256" key="10">
    <source>
        <dbReference type="RuleBase" id="RU003692"/>
    </source>
</evidence>
<evidence type="ECO:0000256" key="1">
    <source>
        <dbReference type="ARBA" id="ARBA00007532"/>
    </source>
</evidence>
<dbReference type="GO" id="GO:0004148">
    <property type="term" value="F:dihydrolipoyl dehydrogenase (NADH) activity"/>
    <property type="evidence" value="ECO:0007669"/>
    <property type="project" value="UniProtKB-EC"/>
</dbReference>
<dbReference type="InterPro" id="IPR001100">
    <property type="entry name" value="Pyr_nuc-diS_OxRdtase"/>
</dbReference>
<dbReference type="Gene3D" id="3.50.50.60">
    <property type="entry name" value="FAD/NAD(P)-binding domain"/>
    <property type="match status" value="2"/>
</dbReference>
<comment type="caution">
    <text evidence="13">The sequence shown here is derived from an EMBL/GenBank/DDBJ whole genome shotgun (WGS) entry which is preliminary data.</text>
</comment>
<dbReference type="InterPro" id="IPR036188">
    <property type="entry name" value="FAD/NAD-bd_sf"/>
</dbReference>
<organism evidence="13 14">
    <name type="scientific">Simkania negevensis</name>
    <dbReference type="NCBI Taxonomy" id="83561"/>
    <lineage>
        <taxon>Bacteria</taxon>
        <taxon>Pseudomonadati</taxon>
        <taxon>Chlamydiota</taxon>
        <taxon>Chlamydiia</taxon>
        <taxon>Parachlamydiales</taxon>
        <taxon>Simkaniaceae</taxon>
        <taxon>Simkania</taxon>
    </lineage>
</organism>
<dbReference type="Gene3D" id="3.30.390.30">
    <property type="match status" value="1"/>
</dbReference>
<dbReference type="InterPro" id="IPR004099">
    <property type="entry name" value="Pyr_nucl-diS_OxRdtase_dimer"/>
</dbReference>
<evidence type="ECO:0000256" key="5">
    <source>
        <dbReference type="ARBA" id="ARBA00023002"/>
    </source>
</evidence>
<dbReference type="PIRSF" id="PIRSF000350">
    <property type="entry name" value="Mercury_reductase_MerA"/>
    <property type="match status" value="1"/>
</dbReference>
<evidence type="ECO:0000313" key="14">
    <source>
        <dbReference type="Proteomes" id="UP000722121"/>
    </source>
</evidence>
<evidence type="ECO:0000259" key="12">
    <source>
        <dbReference type="Pfam" id="PF07992"/>
    </source>
</evidence>
<keyword evidence="5 10" id="KW-0560">Oxidoreductase</keyword>